<dbReference type="Pfam" id="PF02254">
    <property type="entry name" value="TrkA_N"/>
    <property type="match status" value="1"/>
</dbReference>
<dbReference type="PROSITE" id="PS51201">
    <property type="entry name" value="RCK_N"/>
    <property type="match status" value="1"/>
</dbReference>
<evidence type="ECO:0000256" key="3">
    <source>
        <dbReference type="ARBA" id="ARBA00022538"/>
    </source>
</evidence>
<keyword evidence="2" id="KW-0813">Transport</keyword>
<evidence type="ECO:0000256" key="1">
    <source>
        <dbReference type="ARBA" id="ARBA00017378"/>
    </source>
</evidence>
<dbReference type="Gene3D" id="3.30.70.1450">
    <property type="entry name" value="Regulator of K+ conductance, C-terminal domain"/>
    <property type="match status" value="1"/>
</dbReference>
<evidence type="ECO:0000256" key="6">
    <source>
        <dbReference type="ARBA" id="ARBA00023065"/>
    </source>
</evidence>
<evidence type="ECO:0000256" key="2">
    <source>
        <dbReference type="ARBA" id="ARBA00022448"/>
    </source>
</evidence>
<dbReference type="Pfam" id="PF02080">
    <property type="entry name" value="TrkA_C"/>
    <property type="match status" value="1"/>
</dbReference>
<dbReference type="InterPro" id="IPR036291">
    <property type="entry name" value="NAD(P)-bd_dom_sf"/>
</dbReference>
<evidence type="ECO:0000259" key="8">
    <source>
        <dbReference type="PROSITE" id="PS51202"/>
    </source>
</evidence>
<dbReference type="RefSeq" id="WP_260076293.1">
    <property type="nucleotide sequence ID" value="NZ_JALXKR010000002.1"/>
</dbReference>
<dbReference type="AlphaFoldDB" id="A0AAP4C6G3"/>
<dbReference type="InterPro" id="IPR036721">
    <property type="entry name" value="RCK_C_sf"/>
</dbReference>
<proteinExistence type="predicted"/>
<evidence type="ECO:0000259" key="7">
    <source>
        <dbReference type="PROSITE" id="PS51201"/>
    </source>
</evidence>
<dbReference type="PRINTS" id="PR00335">
    <property type="entry name" value="KUPTAKETRKA"/>
</dbReference>
<gene>
    <name evidence="9" type="ORF">QP116_01525</name>
</gene>
<evidence type="ECO:0000313" key="10">
    <source>
        <dbReference type="Proteomes" id="UP001240483"/>
    </source>
</evidence>
<keyword evidence="5" id="KW-0520">NAD</keyword>
<sequence>MRVIIAGGGSVGQSIASELLRRQHQVCIIDEDPDNREAVTSGALDGVEWLIGDACELSTLRRARPETADVVVSATGDDKANLVVSLLAKSEFGVLRTVGRVNNPRNEWMFTQAWGVDVAVSTPRLLTALVEEAVEEGDLVRLMSLRSDSADIVAFTVPADSPMVGLRFAEVPWPLRTVPVALLRDDAPMAPTADDTLEAADEVIFLAAPAAEDELRTLLREGWDQAESPA</sequence>
<accession>A0AAP4C6G3</accession>
<dbReference type="Gene3D" id="3.40.50.720">
    <property type="entry name" value="NAD(P)-binding Rossmann-like Domain"/>
    <property type="match status" value="1"/>
</dbReference>
<dbReference type="SUPFAM" id="SSF51735">
    <property type="entry name" value="NAD(P)-binding Rossmann-fold domains"/>
    <property type="match status" value="1"/>
</dbReference>
<keyword evidence="4" id="KW-0630">Potassium</keyword>
<dbReference type="PANTHER" id="PTHR43833">
    <property type="entry name" value="POTASSIUM CHANNEL PROTEIN 2-RELATED-RELATED"/>
    <property type="match status" value="1"/>
</dbReference>
<organism evidence="9 10">
    <name type="scientific">Pseudoglutamicibacter cumminsii</name>
    <dbReference type="NCBI Taxonomy" id="156979"/>
    <lineage>
        <taxon>Bacteria</taxon>
        <taxon>Bacillati</taxon>
        <taxon>Actinomycetota</taxon>
        <taxon>Actinomycetes</taxon>
        <taxon>Micrococcales</taxon>
        <taxon>Micrococcaceae</taxon>
        <taxon>Pseudoglutamicibacter</taxon>
    </lineage>
</organism>
<comment type="caution">
    <text evidence="9">The sequence shown here is derived from an EMBL/GenBank/DDBJ whole genome shotgun (WGS) entry which is preliminary data.</text>
</comment>
<dbReference type="GO" id="GO:0015079">
    <property type="term" value="F:potassium ion transmembrane transporter activity"/>
    <property type="evidence" value="ECO:0007669"/>
    <property type="project" value="InterPro"/>
</dbReference>
<protein>
    <recommendedName>
        <fullName evidence="1">Trk system potassium uptake protein TrkA</fullName>
    </recommendedName>
</protein>
<feature type="domain" description="RCK C-terminal" evidence="8">
    <location>
        <begin position="140"/>
        <end position="221"/>
    </location>
</feature>
<dbReference type="PROSITE" id="PS51202">
    <property type="entry name" value="RCK_C"/>
    <property type="match status" value="1"/>
</dbReference>
<dbReference type="EMBL" id="JASODW010000001">
    <property type="protein sequence ID" value="MDK6274432.1"/>
    <property type="molecule type" value="Genomic_DNA"/>
</dbReference>
<dbReference type="InterPro" id="IPR050721">
    <property type="entry name" value="Trk_Ktr_HKT_K-transport"/>
</dbReference>
<dbReference type="Proteomes" id="UP001240483">
    <property type="component" value="Unassembled WGS sequence"/>
</dbReference>
<evidence type="ECO:0000256" key="5">
    <source>
        <dbReference type="ARBA" id="ARBA00023027"/>
    </source>
</evidence>
<name>A0AAP4C6G3_9MICC</name>
<dbReference type="GO" id="GO:0005886">
    <property type="term" value="C:plasma membrane"/>
    <property type="evidence" value="ECO:0007669"/>
    <property type="project" value="InterPro"/>
</dbReference>
<evidence type="ECO:0000313" key="9">
    <source>
        <dbReference type="EMBL" id="MDK6274432.1"/>
    </source>
</evidence>
<dbReference type="InterPro" id="IPR006037">
    <property type="entry name" value="RCK_C"/>
</dbReference>
<dbReference type="InterPro" id="IPR006036">
    <property type="entry name" value="K_uptake_TrkA"/>
</dbReference>
<dbReference type="SUPFAM" id="SSF116726">
    <property type="entry name" value="TrkA C-terminal domain-like"/>
    <property type="match status" value="1"/>
</dbReference>
<dbReference type="InterPro" id="IPR003148">
    <property type="entry name" value="RCK_N"/>
</dbReference>
<keyword evidence="6" id="KW-0406">Ion transport</keyword>
<keyword evidence="3" id="KW-0633">Potassium transport</keyword>
<dbReference type="PANTHER" id="PTHR43833:SF5">
    <property type="entry name" value="TRK SYSTEM POTASSIUM UPTAKE PROTEIN TRKA"/>
    <property type="match status" value="1"/>
</dbReference>
<feature type="domain" description="RCK N-terminal" evidence="7">
    <location>
        <begin position="1"/>
        <end position="120"/>
    </location>
</feature>
<evidence type="ECO:0000256" key="4">
    <source>
        <dbReference type="ARBA" id="ARBA00022958"/>
    </source>
</evidence>
<reference evidence="9" key="1">
    <citation type="submission" date="2023-05" db="EMBL/GenBank/DDBJ databases">
        <title>Cataloging the Phylogenetic Diversity of Human Bladder Bacteria.</title>
        <authorList>
            <person name="Du J."/>
        </authorList>
    </citation>
    <scope>NUCLEOTIDE SEQUENCE</scope>
    <source>
        <strain evidence="9">UMB9978</strain>
    </source>
</reference>